<protein>
    <submittedName>
        <fullName evidence="3">Cyanovirin-N</fullName>
    </submittedName>
</protein>
<keyword evidence="4" id="KW-1185">Reference proteome</keyword>
<dbReference type="Pfam" id="PF08881">
    <property type="entry name" value="CVNH"/>
    <property type="match status" value="1"/>
</dbReference>
<name>A0AAE0IB94_9PEZI</name>
<dbReference type="InterPro" id="IPR036673">
    <property type="entry name" value="Cyanovirin-N_sf"/>
</dbReference>
<proteinExistence type="predicted"/>
<evidence type="ECO:0000313" key="3">
    <source>
        <dbReference type="EMBL" id="KAK3321939.1"/>
    </source>
</evidence>
<dbReference type="AlphaFoldDB" id="A0AAE0IB94"/>
<dbReference type="EMBL" id="JAUEDM010000003">
    <property type="protein sequence ID" value="KAK3321939.1"/>
    <property type="molecule type" value="Genomic_DNA"/>
</dbReference>
<evidence type="ECO:0000259" key="2">
    <source>
        <dbReference type="SMART" id="SM01111"/>
    </source>
</evidence>
<gene>
    <name evidence="3" type="ORF">B0H66DRAFT_601420</name>
</gene>
<dbReference type="Proteomes" id="UP001283341">
    <property type="component" value="Unassembled WGS sequence"/>
</dbReference>
<sequence>MRTNVLFVWLAALLPAMVAAAYSNFTATCTDVALDGFSLSARCLDESRSDKKDPVNSSLDLNLCLGIDQEDAHLIWSVYGKFANYCSNCTVQGSPALLSCVCAPLSGGSSANTSLNLDARIGNKNGTLACW</sequence>
<accession>A0AAE0IB94</accession>
<dbReference type="SMART" id="SM01111">
    <property type="entry name" value="CVNH"/>
    <property type="match status" value="1"/>
</dbReference>
<feature type="signal peptide" evidence="1">
    <location>
        <begin position="1"/>
        <end position="20"/>
    </location>
</feature>
<reference evidence="3" key="2">
    <citation type="submission" date="2023-06" db="EMBL/GenBank/DDBJ databases">
        <authorList>
            <consortium name="Lawrence Berkeley National Laboratory"/>
            <person name="Haridas S."/>
            <person name="Hensen N."/>
            <person name="Bonometti L."/>
            <person name="Westerberg I."/>
            <person name="Brannstrom I.O."/>
            <person name="Guillou S."/>
            <person name="Cros-Aarteil S."/>
            <person name="Calhoun S."/>
            <person name="Kuo A."/>
            <person name="Mondo S."/>
            <person name="Pangilinan J."/>
            <person name="Riley R."/>
            <person name="Labutti K."/>
            <person name="Andreopoulos B."/>
            <person name="Lipzen A."/>
            <person name="Chen C."/>
            <person name="Yanf M."/>
            <person name="Daum C."/>
            <person name="Ng V."/>
            <person name="Clum A."/>
            <person name="Steindorff A."/>
            <person name="Ohm R."/>
            <person name="Martin F."/>
            <person name="Silar P."/>
            <person name="Natvig D."/>
            <person name="Lalanne C."/>
            <person name="Gautier V."/>
            <person name="Ament-Velasquez S.L."/>
            <person name="Kruys A."/>
            <person name="Hutchinson M.I."/>
            <person name="Powell A.J."/>
            <person name="Barry K."/>
            <person name="Miller A.N."/>
            <person name="Grigoriev I.V."/>
            <person name="Debuchy R."/>
            <person name="Gladieux P."/>
            <person name="Thoren M.H."/>
            <person name="Johannesson H."/>
        </authorList>
    </citation>
    <scope>NUCLEOTIDE SEQUENCE</scope>
    <source>
        <strain evidence="3">CBS 118394</strain>
    </source>
</reference>
<feature type="domain" description="Cyanovirin-N" evidence="2">
    <location>
        <begin position="24"/>
        <end position="130"/>
    </location>
</feature>
<dbReference type="Gene3D" id="2.30.60.10">
    <property type="entry name" value="Cyanovirin-N"/>
    <property type="match status" value="1"/>
</dbReference>
<organism evidence="3 4">
    <name type="scientific">Apodospora peruviana</name>
    <dbReference type="NCBI Taxonomy" id="516989"/>
    <lineage>
        <taxon>Eukaryota</taxon>
        <taxon>Fungi</taxon>
        <taxon>Dikarya</taxon>
        <taxon>Ascomycota</taxon>
        <taxon>Pezizomycotina</taxon>
        <taxon>Sordariomycetes</taxon>
        <taxon>Sordariomycetidae</taxon>
        <taxon>Sordariales</taxon>
        <taxon>Lasiosphaeriaceae</taxon>
        <taxon>Apodospora</taxon>
    </lineage>
</organism>
<dbReference type="SUPFAM" id="SSF51322">
    <property type="entry name" value="Cyanovirin-N"/>
    <property type="match status" value="1"/>
</dbReference>
<keyword evidence="1" id="KW-0732">Signal</keyword>
<evidence type="ECO:0000256" key="1">
    <source>
        <dbReference type="SAM" id="SignalP"/>
    </source>
</evidence>
<feature type="chain" id="PRO_5042045161" evidence="1">
    <location>
        <begin position="21"/>
        <end position="131"/>
    </location>
</feature>
<reference evidence="3" key="1">
    <citation type="journal article" date="2023" name="Mol. Phylogenet. Evol.">
        <title>Genome-scale phylogeny and comparative genomics of the fungal order Sordariales.</title>
        <authorList>
            <person name="Hensen N."/>
            <person name="Bonometti L."/>
            <person name="Westerberg I."/>
            <person name="Brannstrom I.O."/>
            <person name="Guillou S."/>
            <person name="Cros-Aarteil S."/>
            <person name="Calhoun S."/>
            <person name="Haridas S."/>
            <person name="Kuo A."/>
            <person name="Mondo S."/>
            <person name="Pangilinan J."/>
            <person name="Riley R."/>
            <person name="LaButti K."/>
            <person name="Andreopoulos B."/>
            <person name="Lipzen A."/>
            <person name="Chen C."/>
            <person name="Yan M."/>
            <person name="Daum C."/>
            <person name="Ng V."/>
            <person name="Clum A."/>
            <person name="Steindorff A."/>
            <person name="Ohm R.A."/>
            <person name="Martin F."/>
            <person name="Silar P."/>
            <person name="Natvig D.O."/>
            <person name="Lalanne C."/>
            <person name="Gautier V."/>
            <person name="Ament-Velasquez S.L."/>
            <person name="Kruys A."/>
            <person name="Hutchinson M.I."/>
            <person name="Powell A.J."/>
            <person name="Barry K."/>
            <person name="Miller A.N."/>
            <person name="Grigoriev I.V."/>
            <person name="Debuchy R."/>
            <person name="Gladieux P."/>
            <person name="Hiltunen Thoren M."/>
            <person name="Johannesson H."/>
        </authorList>
    </citation>
    <scope>NUCLEOTIDE SEQUENCE</scope>
    <source>
        <strain evidence="3">CBS 118394</strain>
    </source>
</reference>
<comment type="caution">
    <text evidence="3">The sequence shown here is derived from an EMBL/GenBank/DDBJ whole genome shotgun (WGS) entry which is preliminary data.</text>
</comment>
<evidence type="ECO:0000313" key="4">
    <source>
        <dbReference type="Proteomes" id="UP001283341"/>
    </source>
</evidence>
<dbReference type="InterPro" id="IPR011058">
    <property type="entry name" value="Cyanovirin-N"/>
</dbReference>